<reference evidence="1 2" key="1">
    <citation type="submission" date="2016-07" db="EMBL/GenBank/DDBJ databases">
        <title>Pervasive Adenine N6-methylation of Active Genes in Fungi.</title>
        <authorList>
            <consortium name="DOE Joint Genome Institute"/>
            <person name="Mondo S.J."/>
            <person name="Dannebaum R.O."/>
            <person name="Kuo R.C."/>
            <person name="Labutti K."/>
            <person name="Haridas S."/>
            <person name="Kuo A."/>
            <person name="Salamov A."/>
            <person name="Ahrendt S.R."/>
            <person name="Lipzen A."/>
            <person name="Sullivan W."/>
            <person name="Andreopoulos W.B."/>
            <person name="Clum A."/>
            <person name="Lindquist E."/>
            <person name="Daum C."/>
            <person name="Ramamoorthy G.K."/>
            <person name="Gryganskyi A."/>
            <person name="Culley D."/>
            <person name="Magnuson J.K."/>
            <person name="James T.Y."/>
            <person name="O'Malley M.A."/>
            <person name="Stajich J.E."/>
            <person name="Spatafora J.W."/>
            <person name="Visel A."/>
            <person name="Grigoriev I.V."/>
        </authorList>
    </citation>
    <scope>NUCLEOTIDE SEQUENCE [LARGE SCALE GENOMIC DNA]</scope>
    <source>
        <strain evidence="1 2">PL171</strain>
    </source>
</reference>
<gene>
    <name evidence="1" type="ORF">BCR44DRAFT_1423616</name>
</gene>
<sequence length="167" mass="18886">MRKMIDLKARIEILDWLLGVAVQFHGQPIPTHGWRNLLCAHYQSGRPDVLGWVARQLHPEPIVSFYYHARSALQVAFKHGHTQVLQCMADHGCLDMLHPEKSKPTWVTEDILFAPSQGPQCFECLEWILANGFPVGDEAHTLAKSRWGQGGTESCFRSCSSESMEQC</sequence>
<evidence type="ECO:0000313" key="1">
    <source>
        <dbReference type="EMBL" id="ORZ40694.1"/>
    </source>
</evidence>
<name>A0A1Y2I393_9FUNG</name>
<organism evidence="1 2">
    <name type="scientific">Catenaria anguillulae PL171</name>
    <dbReference type="NCBI Taxonomy" id="765915"/>
    <lineage>
        <taxon>Eukaryota</taxon>
        <taxon>Fungi</taxon>
        <taxon>Fungi incertae sedis</taxon>
        <taxon>Blastocladiomycota</taxon>
        <taxon>Blastocladiomycetes</taxon>
        <taxon>Blastocladiales</taxon>
        <taxon>Catenariaceae</taxon>
        <taxon>Catenaria</taxon>
    </lineage>
</organism>
<proteinExistence type="predicted"/>
<feature type="non-terminal residue" evidence="1">
    <location>
        <position position="167"/>
    </location>
</feature>
<dbReference type="EMBL" id="MCFL01000002">
    <property type="protein sequence ID" value="ORZ40694.1"/>
    <property type="molecule type" value="Genomic_DNA"/>
</dbReference>
<protein>
    <recommendedName>
        <fullName evidence="3">Ankyrin repeat-containing domain protein</fullName>
    </recommendedName>
</protein>
<accession>A0A1Y2I393</accession>
<evidence type="ECO:0008006" key="3">
    <source>
        <dbReference type="Google" id="ProtNLM"/>
    </source>
</evidence>
<dbReference type="Proteomes" id="UP000193411">
    <property type="component" value="Unassembled WGS sequence"/>
</dbReference>
<comment type="caution">
    <text evidence="1">The sequence shown here is derived from an EMBL/GenBank/DDBJ whole genome shotgun (WGS) entry which is preliminary data.</text>
</comment>
<dbReference type="AlphaFoldDB" id="A0A1Y2I393"/>
<keyword evidence="2" id="KW-1185">Reference proteome</keyword>
<evidence type="ECO:0000313" key="2">
    <source>
        <dbReference type="Proteomes" id="UP000193411"/>
    </source>
</evidence>